<dbReference type="GO" id="GO:0016020">
    <property type="term" value="C:membrane"/>
    <property type="evidence" value="ECO:0007669"/>
    <property type="project" value="UniProtKB-SubCell"/>
</dbReference>
<accession>A0AAD5YN50</accession>
<feature type="transmembrane region" description="Helical" evidence="6">
    <location>
        <begin position="80"/>
        <end position="103"/>
    </location>
</feature>
<evidence type="ECO:0000313" key="8">
    <source>
        <dbReference type="Proteomes" id="UP001212997"/>
    </source>
</evidence>
<evidence type="ECO:0000256" key="2">
    <source>
        <dbReference type="ARBA" id="ARBA00022692"/>
    </source>
</evidence>
<dbReference type="PANTHER" id="PTHR31162">
    <property type="entry name" value="MALIC ACID TRANSPORT PROTEIN-RELATED"/>
    <property type="match status" value="1"/>
</dbReference>
<name>A0AAD5YN50_9APHY</name>
<dbReference type="Gene3D" id="1.50.10.150">
    <property type="entry name" value="Voltage-dependent anion channel"/>
    <property type="match status" value="1"/>
</dbReference>
<dbReference type="AlphaFoldDB" id="A0AAD5YN50"/>
<feature type="region of interest" description="Disordered" evidence="5">
    <location>
        <begin position="443"/>
        <end position="470"/>
    </location>
</feature>
<keyword evidence="2 6" id="KW-0812">Transmembrane</keyword>
<feature type="transmembrane region" description="Helical" evidence="6">
    <location>
        <begin position="215"/>
        <end position="237"/>
    </location>
</feature>
<gene>
    <name evidence="7" type="ORF">NLI96_g1089</name>
</gene>
<reference evidence="7" key="1">
    <citation type="submission" date="2022-07" db="EMBL/GenBank/DDBJ databases">
        <title>Genome Sequence of Physisporinus lineatus.</title>
        <authorList>
            <person name="Buettner E."/>
        </authorList>
    </citation>
    <scope>NUCLEOTIDE SEQUENCE</scope>
    <source>
        <strain evidence="7">VT162</strain>
    </source>
</reference>
<dbReference type="Proteomes" id="UP001212997">
    <property type="component" value="Unassembled WGS sequence"/>
</dbReference>
<evidence type="ECO:0008006" key="9">
    <source>
        <dbReference type="Google" id="ProtNLM"/>
    </source>
</evidence>
<comment type="caution">
    <text evidence="7">The sequence shown here is derived from an EMBL/GenBank/DDBJ whole genome shotgun (WGS) entry which is preliminary data.</text>
</comment>
<keyword evidence="8" id="KW-1185">Reference proteome</keyword>
<keyword evidence="4 6" id="KW-0472">Membrane</keyword>
<feature type="transmembrane region" description="Helical" evidence="6">
    <location>
        <begin position="249"/>
        <end position="271"/>
    </location>
</feature>
<evidence type="ECO:0000256" key="5">
    <source>
        <dbReference type="SAM" id="MobiDB-lite"/>
    </source>
</evidence>
<dbReference type="Pfam" id="PF03595">
    <property type="entry name" value="SLAC1"/>
    <property type="match status" value="1"/>
</dbReference>
<evidence type="ECO:0000256" key="1">
    <source>
        <dbReference type="ARBA" id="ARBA00004141"/>
    </source>
</evidence>
<feature type="transmembrane region" description="Helical" evidence="6">
    <location>
        <begin position="326"/>
        <end position="345"/>
    </location>
</feature>
<dbReference type="InterPro" id="IPR004695">
    <property type="entry name" value="SLAC1/Mae1/Ssu1/TehA"/>
</dbReference>
<dbReference type="GO" id="GO:0015140">
    <property type="term" value="F:malate transmembrane transporter activity"/>
    <property type="evidence" value="ECO:0007669"/>
    <property type="project" value="InterPro"/>
</dbReference>
<dbReference type="EMBL" id="JANAWD010000020">
    <property type="protein sequence ID" value="KAJ3490907.1"/>
    <property type="molecule type" value="Genomic_DNA"/>
</dbReference>
<comment type="subcellular location">
    <subcellularLocation>
        <location evidence="1">Membrane</location>
        <topology evidence="1">Multi-pass membrane protein</topology>
    </subcellularLocation>
</comment>
<dbReference type="InterPro" id="IPR030185">
    <property type="entry name" value="Mae1"/>
</dbReference>
<keyword evidence="3 6" id="KW-1133">Transmembrane helix</keyword>
<feature type="transmembrane region" description="Helical" evidence="6">
    <location>
        <begin position="115"/>
        <end position="139"/>
    </location>
</feature>
<protein>
    <recommendedName>
        <fullName evidence="9">Malic acid transport protein</fullName>
    </recommendedName>
</protein>
<evidence type="ECO:0000256" key="6">
    <source>
        <dbReference type="SAM" id="Phobius"/>
    </source>
</evidence>
<evidence type="ECO:0000256" key="3">
    <source>
        <dbReference type="ARBA" id="ARBA00022989"/>
    </source>
</evidence>
<dbReference type="PANTHER" id="PTHR31162:SF0">
    <property type="entry name" value="MALIC ACID TRANSPORT PROTEIN"/>
    <property type="match status" value="1"/>
</dbReference>
<evidence type="ECO:0000313" key="7">
    <source>
        <dbReference type="EMBL" id="KAJ3490907.1"/>
    </source>
</evidence>
<feature type="transmembrane region" description="Helical" evidence="6">
    <location>
        <begin position="51"/>
        <end position="68"/>
    </location>
</feature>
<organism evidence="7 8">
    <name type="scientific">Meripilus lineatus</name>
    <dbReference type="NCBI Taxonomy" id="2056292"/>
    <lineage>
        <taxon>Eukaryota</taxon>
        <taxon>Fungi</taxon>
        <taxon>Dikarya</taxon>
        <taxon>Basidiomycota</taxon>
        <taxon>Agaricomycotina</taxon>
        <taxon>Agaricomycetes</taxon>
        <taxon>Polyporales</taxon>
        <taxon>Meripilaceae</taxon>
        <taxon>Meripilus</taxon>
    </lineage>
</organism>
<feature type="transmembrane region" description="Helical" evidence="6">
    <location>
        <begin position="145"/>
        <end position="169"/>
    </location>
</feature>
<proteinExistence type="predicted"/>
<feature type="transmembrane region" description="Helical" evidence="6">
    <location>
        <begin position="360"/>
        <end position="384"/>
    </location>
</feature>
<dbReference type="CDD" id="cd09317">
    <property type="entry name" value="TDT_Mae1_like"/>
    <property type="match status" value="1"/>
</dbReference>
<sequence>MTDSRQSQVTLVLKPEFEKAEVEVEPAELLSQDIMKVSTLSRRIHGWSWQAYPIGMGTGAVYVCLAGLEDHPGLSIIRTIFFFLNIALFALNTMTLSIQLLLYPRHARKLITDSATGIYVPLIVLSFATIIIGTVNYASHLPTDFIFALFWIYVGFAVAVCFPMLMIWFNKPHDLTVYTPAWAFLVFPLMLVGVVAFNVLKVIPPAEERALGVLLTGYIFQGLGFFMTLFYICIYVIRIMTTGFLDGHQANGAFVACGPPGFTALALINLADRSRDILSAQNLVSPNAGDVWYAVSVLSALLLFGLAVFFFAFGALPYWFKLHKHLGEILGCWALTFPNVGWILTLRRLADIFQTPFFNIWNLIMTILMCLTWLILFTLTLLAFQKGKIFISSPQDILQETAKRRERAFREKEKYDLESALMVNSNVVVAFAEARGVPVREGVGAVGGSERSGQSGGGEREEQNGVGDHVNVTIEHINA</sequence>
<evidence type="ECO:0000256" key="4">
    <source>
        <dbReference type="ARBA" id="ARBA00023136"/>
    </source>
</evidence>
<feature type="transmembrane region" description="Helical" evidence="6">
    <location>
        <begin position="291"/>
        <end position="319"/>
    </location>
</feature>
<feature type="transmembrane region" description="Helical" evidence="6">
    <location>
        <begin position="181"/>
        <end position="203"/>
    </location>
</feature>
<dbReference type="InterPro" id="IPR038665">
    <property type="entry name" value="Voltage-dep_anion_channel_sf"/>
</dbReference>